<protein>
    <submittedName>
        <fullName evidence="2">Uncharacterized protein</fullName>
    </submittedName>
</protein>
<sequence length="134" mass="15805">MGNPFNKRIVPSILYNMQHGREKGRRFTDEKECLEALASGKWWKSWKGPDKEVEDWACKRLGWPTADEKELALEKEKLKKEREDLDLAKEKLAKEKEREDLAKEREKLKLEKEKMEKDLDPLKAKIIDKPGKKG</sequence>
<feature type="coiled-coil region" evidence="1">
    <location>
        <begin position="68"/>
        <end position="125"/>
    </location>
</feature>
<evidence type="ECO:0000313" key="2">
    <source>
        <dbReference type="EMBL" id="KKL48311.1"/>
    </source>
</evidence>
<name>A0A0F9D3P9_9ZZZZ</name>
<gene>
    <name evidence="2" type="ORF">LCGC14_2326780</name>
</gene>
<organism evidence="2">
    <name type="scientific">marine sediment metagenome</name>
    <dbReference type="NCBI Taxonomy" id="412755"/>
    <lineage>
        <taxon>unclassified sequences</taxon>
        <taxon>metagenomes</taxon>
        <taxon>ecological metagenomes</taxon>
    </lineage>
</organism>
<comment type="caution">
    <text evidence="2">The sequence shown here is derived from an EMBL/GenBank/DDBJ whole genome shotgun (WGS) entry which is preliminary data.</text>
</comment>
<reference evidence="2" key="1">
    <citation type="journal article" date="2015" name="Nature">
        <title>Complex archaea that bridge the gap between prokaryotes and eukaryotes.</title>
        <authorList>
            <person name="Spang A."/>
            <person name="Saw J.H."/>
            <person name="Jorgensen S.L."/>
            <person name="Zaremba-Niedzwiedzka K."/>
            <person name="Martijn J."/>
            <person name="Lind A.E."/>
            <person name="van Eijk R."/>
            <person name="Schleper C."/>
            <person name="Guy L."/>
            <person name="Ettema T.J."/>
        </authorList>
    </citation>
    <scope>NUCLEOTIDE SEQUENCE</scope>
</reference>
<dbReference type="AlphaFoldDB" id="A0A0F9D3P9"/>
<keyword evidence="1" id="KW-0175">Coiled coil</keyword>
<evidence type="ECO:0000256" key="1">
    <source>
        <dbReference type="SAM" id="Coils"/>
    </source>
</evidence>
<accession>A0A0F9D3P9</accession>
<dbReference type="EMBL" id="LAZR01033358">
    <property type="protein sequence ID" value="KKL48311.1"/>
    <property type="molecule type" value="Genomic_DNA"/>
</dbReference>
<proteinExistence type="predicted"/>